<comment type="caution">
    <text evidence="2">The sequence shown here is derived from an EMBL/GenBank/DDBJ whole genome shotgun (WGS) entry which is preliminary data.</text>
</comment>
<evidence type="ECO:0000259" key="1">
    <source>
        <dbReference type="Pfam" id="PF01521"/>
    </source>
</evidence>
<dbReference type="InterPro" id="IPR035903">
    <property type="entry name" value="HesB-like_dom_sf"/>
</dbReference>
<dbReference type="Pfam" id="PF01521">
    <property type="entry name" value="Fe-S_biosyn"/>
    <property type="match status" value="1"/>
</dbReference>
<proteinExistence type="predicted"/>
<keyword evidence="3" id="KW-1185">Reference proteome</keyword>
<dbReference type="InterPro" id="IPR000361">
    <property type="entry name" value="ATAP_core_dom"/>
</dbReference>
<dbReference type="EMBL" id="JBHSDT010000008">
    <property type="protein sequence ID" value="MFC4404285.1"/>
    <property type="molecule type" value="Genomic_DNA"/>
</dbReference>
<accession>A0ABV8WWQ3</accession>
<dbReference type="RefSeq" id="WP_390252825.1">
    <property type="nucleotide sequence ID" value="NZ_JBHSDT010000008.1"/>
</dbReference>
<dbReference type="Gene3D" id="2.60.300.12">
    <property type="entry name" value="HesB-like domain"/>
    <property type="match status" value="1"/>
</dbReference>
<evidence type="ECO:0000313" key="3">
    <source>
        <dbReference type="Proteomes" id="UP001595882"/>
    </source>
</evidence>
<dbReference type="SUPFAM" id="SSF89360">
    <property type="entry name" value="HesB-like domain"/>
    <property type="match status" value="1"/>
</dbReference>
<sequence>MELTITKQALDELQEYRKDNQQYLALTYDTEGCGCGVNGMPTIKWKKEEGTDYISITCEQLPVLVHYQQKVFFAKNMTLEFNGQTFRLTSPEGVLNPIIPTTVLQ</sequence>
<protein>
    <submittedName>
        <fullName evidence="2">Iron-sulfur cluster biosynthesis family protein</fullName>
    </submittedName>
</protein>
<gene>
    <name evidence="2" type="ORF">ACFOY7_14545</name>
</gene>
<name>A0ABV8WWQ3_9BACI</name>
<dbReference type="Proteomes" id="UP001595882">
    <property type="component" value="Unassembled WGS sequence"/>
</dbReference>
<reference evidence="3" key="1">
    <citation type="journal article" date="2019" name="Int. J. Syst. Evol. Microbiol.">
        <title>The Global Catalogue of Microorganisms (GCM) 10K type strain sequencing project: providing services to taxonomists for standard genome sequencing and annotation.</title>
        <authorList>
            <consortium name="The Broad Institute Genomics Platform"/>
            <consortium name="The Broad Institute Genome Sequencing Center for Infectious Disease"/>
            <person name="Wu L."/>
            <person name="Ma J."/>
        </authorList>
    </citation>
    <scope>NUCLEOTIDE SEQUENCE [LARGE SCALE GENOMIC DNA]</scope>
    <source>
        <strain evidence="3">CCUG 37865</strain>
    </source>
</reference>
<evidence type="ECO:0000313" key="2">
    <source>
        <dbReference type="EMBL" id="MFC4404285.1"/>
    </source>
</evidence>
<organism evidence="2 3">
    <name type="scientific">Gracilibacillus xinjiangensis</name>
    <dbReference type="NCBI Taxonomy" id="1193282"/>
    <lineage>
        <taxon>Bacteria</taxon>
        <taxon>Bacillati</taxon>
        <taxon>Bacillota</taxon>
        <taxon>Bacilli</taxon>
        <taxon>Bacillales</taxon>
        <taxon>Bacillaceae</taxon>
        <taxon>Gracilibacillus</taxon>
    </lineage>
</organism>
<feature type="domain" description="Core" evidence="1">
    <location>
        <begin position="1"/>
        <end position="97"/>
    </location>
</feature>